<sequence>VASMEDLPSMQGLVYEEIVEVKSEDVVSIEDLSDDISAMPKFIVSEAILESTPDDTALKEVLPVADASMEDLPNMRVLVFEDTVEVKVEDVPSEGIVEVKVEDVPSEGIVEVKVED</sequence>
<proteinExistence type="predicted"/>
<dbReference type="AlphaFoldDB" id="A0A1B6MJY2"/>
<protein>
    <submittedName>
        <fullName evidence="1">Uncharacterized protein</fullName>
    </submittedName>
</protein>
<accession>A0A1B6MJY2</accession>
<feature type="non-terminal residue" evidence="1">
    <location>
        <position position="1"/>
    </location>
</feature>
<name>A0A1B6MJY2_9HEMI</name>
<organism evidence="1">
    <name type="scientific">Graphocephala atropunctata</name>
    <dbReference type="NCBI Taxonomy" id="36148"/>
    <lineage>
        <taxon>Eukaryota</taxon>
        <taxon>Metazoa</taxon>
        <taxon>Ecdysozoa</taxon>
        <taxon>Arthropoda</taxon>
        <taxon>Hexapoda</taxon>
        <taxon>Insecta</taxon>
        <taxon>Pterygota</taxon>
        <taxon>Neoptera</taxon>
        <taxon>Paraneoptera</taxon>
        <taxon>Hemiptera</taxon>
        <taxon>Auchenorrhyncha</taxon>
        <taxon>Membracoidea</taxon>
        <taxon>Cicadellidae</taxon>
        <taxon>Cicadellinae</taxon>
        <taxon>Cicadellini</taxon>
        <taxon>Graphocephala</taxon>
    </lineage>
</organism>
<feature type="non-terminal residue" evidence="1">
    <location>
        <position position="116"/>
    </location>
</feature>
<gene>
    <name evidence="1" type="ORF">g.50371</name>
</gene>
<evidence type="ECO:0000313" key="1">
    <source>
        <dbReference type="EMBL" id="JAT36224.1"/>
    </source>
</evidence>
<dbReference type="EMBL" id="GEBQ01003753">
    <property type="protein sequence ID" value="JAT36224.1"/>
    <property type="molecule type" value="Transcribed_RNA"/>
</dbReference>
<reference evidence="1" key="1">
    <citation type="submission" date="2015-11" db="EMBL/GenBank/DDBJ databases">
        <title>De novo transcriptome assembly of four potential Pierce s Disease insect vectors from Arizona vineyards.</title>
        <authorList>
            <person name="Tassone E.E."/>
        </authorList>
    </citation>
    <scope>NUCLEOTIDE SEQUENCE</scope>
</reference>